<dbReference type="PANTHER" id="PTHR40780">
    <property type="entry name" value="DUF3669 DOMAIN-CONTAINING PROTEIN"/>
    <property type="match status" value="1"/>
</dbReference>
<evidence type="ECO:0000313" key="1">
    <source>
        <dbReference type="EMBL" id="KAK3390708.1"/>
    </source>
</evidence>
<reference evidence="1" key="2">
    <citation type="submission" date="2023-06" db="EMBL/GenBank/DDBJ databases">
        <authorList>
            <consortium name="Lawrence Berkeley National Laboratory"/>
            <person name="Haridas S."/>
            <person name="Hensen N."/>
            <person name="Bonometti L."/>
            <person name="Westerberg I."/>
            <person name="Brannstrom I.O."/>
            <person name="Guillou S."/>
            <person name="Cros-Aarteil S."/>
            <person name="Calhoun S."/>
            <person name="Kuo A."/>
            <person name="Mondo S."/>
            <person name="Pangilinan J."/>
            <person name="Riley R."/>
            <person name="LaButti K."/>
            <person name="Andreopoulos B."/>
            <person name="Lipzen A."/>
            <person name="Chen C."/>
            <person name="Yanf M."/>
            <person name="Daum C."/>
            <person name="Ng V."/>
            <person name="Clum A."/>
            <person name="Steindorff A."/>
            <person name="Ohm R."/>
            <person name="Martin F."/>
            <person name="Silar P."/>
            <person name="Natvig D."/>
            <person name="Lalanne C."/>
            <person name="Gautier V."/>
            <person name="Ament-velasquez S.L."/>
            <person name="Kruys A."/>
            <person name="Hutchinson M.I."/>
            <person name="Powell A.J."/>
            <person name="Barry K."/>
            <person name="Miller A.N."/>
            <person name="Grigoriev I.V."/>
            <person name="Debuchy R."/>
            <person name="Gladieux P."/>
            <person name="Thoren M.H."/>
            <person name="Johannesson H."/>
        </authorList>
    </citation>
    <scope>NUCLEOTIDE SEQUENCE</scope>
    <source>
        <strain evidence="1">CBS 232.78</strain>
    </source>
</reference>
<keyword evidence="2" id="KW-1185">Reference proteome</keyword>
<reference evidence="1" key="1">
    <citation type="journal article" date="2023" name="Mol. Phylogenet. Evol.">
        <title>Genome-scale phylogeny and comparative genomics of the fungal order Sordariales.</title>
        <authorList>
            <person name="Hensen N."/>
            <person name="Bonometti L."/>
            <person name="Westerberg I."/>
            <person name="Brannstrom I.O."/>
            <person name="Guillou S."/>
            <person name="Cros-Aarteil S."/>
            <person name="Calhoun S."/>
            <person name="Haridas S."/>
            <person name="Kuo A."/>
            <person name="Mondo S."/>
            <person name="Pangilinan J."/>
            <person name="Riley R."/>
            <person name="LaButti K."/>
            <person name="Andreopoulos B."/>
            <person name="Lipzen A."/>
            <person name="Chen C."/>
            <person name="Yan M."/>
            <person name="Daum C."/>
            <person name="Ng V."/>
            <person name="Clum A."/>
            <person name="Steindorff A."/>
            <person name="Ohm R.A."/>
            <person name="Martin F."/>
            <person name="Silar P."/>
            <person name="Natvig D.O."/>
            <person name="Lalanne C."/>
            <person name="Gautier V."/>
            <person name="Ament-Velasquez S.L."/>
            <person name="Kruys A."/>
            <person name="Hutchinson M.I."/>
            <person name="Powell A.J."/>
            <person name="Barry K."/>
            <person name="Miller A.N."/>
            <person name="Grigoriev I.V."/>
            <person name="Debuchy R."/>
            <person name="Gladieux P."/>
            <person name="Hiltunen Thoren M."/>
            <person name="Johannesson H."/>
        </authorList>
    </citation>
    <scope>NUCLEOTIDE SEQUENCE</scope>
    <source>
        <strain evidence="1">CBS 232.78</strain>
    </source>
</reference>
<protein>
    <recommendedName>
        <fullName evidence="3">DUF3669 domain-containing protein</fullName>
    </recommendedName>
</protein>
<evidence type="ECO:0008006" key="3">
    <source>
        <dbReference type="Google" id="ProtNLM"/>
    </source>
</evidence>
<organism evidence="1 2">
    <name type="scientific">Podospora didyma</name>
    <dbReference type="NCBI Taxonomy" id="330526"/>
    <lineage>
        <taxon>Eukaryota</taxon>
        <taxon>Fungi</taxon>
        <taxon>Dikarya</taxon>
        <taxon>Ascomycota</taxon>
        <taxon>Pezizomycotina</taxon>
        <taxon>Sordariomycetes</taxon>
        <taxon>Sordariomycetidae</taxon>
        <taxon>Sordariales</taxon>
        <taxon>Podosporaceae</taxon>
        <taxon>Podospora</taxon>
    </lineage>
</organism>
<gene>
    <name evidence="1" type="ORF">B0H63DRAFT_446805</name>
</gene>
<dbReference type="PANTHER" id="PTHR40780:SF2">
    <property type="entry name" value="DUF3669 DOMAIN-CONTAINING PROTEIN"/>
    <property type="match status" value="1"/>
</dbReference>
<evidence type="ECO:0000313" key="2">
    <source>
        <dbReference type="Proteomes" id="UP001285441"/>
    </source>
</evidence>
<name>A0AAE0NZK2_9PEZI</name>
<dbReference type="EMBL" id="JAULSW010000002">
    <property type="protein sequence ID" value="KAK3390708.1"/>
    <property type="molecule type" value="Genomic_DNA"/>
</dbReference>
<sequence length="304" mass="34215">MVEIGKGFLATVYTQDGIPEVAFKKEHRSNRYLETNLRHEYEVHLAHRLIKRDENEDDAWSNLDGLWPEEEEDRGRRRDDVFVMDGILPLNSEARRALTRLFLPDAQEYGEYGSLGKMTEHISDMAQNKHCLVRVYLGKAKGKPLIALIFSLRNFPLHLSMMKPIGMDTIEPVTCMGRAFALLHWGAGVNGDDVEFVLGGSHIQPANLRGIMATTLHLLDFGQCVPAQRTLLRDQQGHSDSIRIETNDYGLNAHFKLGKTHTGPESGCPIPPIASPELIWACFIISCAKSLIRSAHYSPTKIMK</sequence>
<proteinExistence type="predicted"/>
<comment type="caution">
    <text evidence="1">The sequence shown here is derived from an EMBL/GenBank/DDBJ whole genome shotgun (WGS) entry which is preliminary data.</text>
</comment>
<dbReference type="AlphaFoldDB" id="A0AAE0NZK2"/>
<accession>A0AAE0NZK2</accession>
<dbReference type="Proteomes" id="UP001285441">
    <property type="component" value="Unassembled WGS sequence"/>
</dbReference>